<dbReference type="GO" id="GO:0008168">
    <property type="term" value="F:methyltransferase activity"/>
    <property type="evidence" value="ECO:0007669"/>
    <property type="project" value="UniProtKB-KW"/>
</dbReference>
<dbReference type="CDD" id="cd02440">
    <property type="entry name" value="AdoMet_MTases"/>
    <property type="match status" value="1"/>
</dbReference>
<proteinExistence type="predicted"/>
<gene>
    <name evidence="1" type="ORF">FNA67_20350</name>
</gene>
<dbReference type="OrthoDB" id="9804312at2"/>
<dbReference type="SUPFAM" id="SSF53335">
    <property type="entry name" value="S-adenosyl-L-methionine-dependent methyltransferases"/>
    <property type="match status" value="1"/>
</dbReference>
<dbReference type="KEGG" id="yti:FNA67_20350"/>
<keyword evidence="1" id="KW-0808">Transferase</keyword>
<reference evidence="1 2" key="1">
    <citation type="journal article" date="2015" name="Int. J. Syst. Evol. Microbiol.">
        <title>Youhaiella tibetensis gen. nov., sp. nov., isolated from subsurface sediment.</title>
        <authorList>
            <person name="Wang Y.X."/>
            <person name="Huang F.Q."/>
            <person name="Nogi Y."/>
            <person name="Pang S.J."/>
            <person name="Wang P.K."/>
            <person name="Lv J."/>
        </authorList>
    </citation>
    <scope>NUCLEOTIDE SEQUENCE [LARGE SCALE GENOMIC DNA]</scope>
    <source>
        <strain evidence="2">fig4</strain>
    </source>
</reference>
<dbReference type="InterPro" id="IPR029063">
    <property type="entry name" value="SAM-dependent_MTases_sf"/>
</dbReference>
<sequence length="196" mass="21577">MQDDETLKFYAENARAYAGRGRRPAKRLGAFLAALPPGARVLELGTGGGQDARAMLDAGLEVTPTDGSAELAREAEKLLGRPVRVMRFDELDEVDAYDGIWAAASLLHAPRRTLTGILTLVHRAMRPGATFVASFKGGQAEGRDGFGRYYNYFDGPTLLRHFEDAADWENLEISQELGSGYDGKATDWLWVTARRR</sequence>
<evidence type="ECO:0000313" key="2">
    <source>
        <dbReference type="Proteomes" id="UP000321062"/>
    </source>
</evidence>
<dbReference type="Proteomes" id="UP000321062">
    <property type="component" value="Chromosome"/>
</dbReference>
<keyword evidence="2" id="KW-1185">Reference proteome</keyword>
<dbReference type="Gene3D" id="3.40.50.150">
    <property type="entry name" value="Vaccinia Virus protein VP39"/>
    <property type="match status" value="1"/>
</dbReference>
<dbReference type="EMBL" id="CP041690">
    <property type="protein sequence ID" value="QEE22367.1"/>
    <property type="molecule type" value="Genomic_DNA"/>
</dbReference>
<dbReference type="GO" id="GO:0032259">
    <property type="term" value="P:methylation"/>
    <property type="evidence" value="ECO:0007669"/>
    <property type="project" value="UniProtKB-KW"/>
</dbReference>
<evidence type="ECO:0000313" key="1">
    <source>
        <dbReference type="EMBL" id="QEE22367.1"/>
    </source>
</evidence>
<dbReference type="AlphaFoldDB" id="A0A5B9DT68"/>
<dbReference type="RefSeq" id="WP_147657954.1">
    <property type="nucleotide sequence ID" value="NZ_BMFM01000001.1"/>
</dbReference>
<organism evidence="1 2">
    <name type="scientific">Paradevosia tibetensis</name>
    <dbReference type="NCBI Taxonomy" id="1447062"/>
    <lineage>
        <taxon>Bacteria</taxon>
        <taxon>Pseudomonadati</taxon>
        <taxon>Pseudomonadota</taxon>
        <taxon>Alphaproteobacteria</taxon>
        <taxon>Hyphomicrobiales</taxon>
        <taxon>Devosiaceae</taxon>
        <taxon>Paradevosia</taxon>
    </lineage>
</organism>
<keyword evidence="1" id="KW-0489">Methyltransferase</keyword>
<name>A0A5B9DT68_9HYPH</name>
<accession>A0A5B9DT68</accession>
<dbReference type="Pfam" id="PF13489">
    <property type="entry name" value="Methyltransf_23"/>
    <property type="match status" value="1"/>
</dbReference>
<protein>
    <submittedName>
        <fullName evidence="1">Class I SAM-dependent methyltransferase</fullName>
    </submittedName>
</protein>